<name>A0A6M0CGZ8_9FLAO</name>
<keyword evidence="1" id="KW-0812">Transmembrane</keyword>
<gene>
    <name evidence="2" type="ORF">GWK10_05990</name>
</gene>
<evidence type="ECO:0000313" key="3">
    <source>
        <dbReference type="Proteomes" id="UP000474296"/>
    </source>
</evidence>
<dbReference type="RefSeq" id="WP_164030219.1">
    <property type="nucleotide sequence ID" value="NZ_JAABOQ010000002.1"/>
</dbReference>
<accession>A0A6M0CGZ8</accession>
<dbReference type="AlphaFoldDB" id="A0A6M0CGZ8"/>
<reference evidence="2 3" key="1">
    <citation type="submission" date="2020-01" db="EMBL/GenBank/DDBJ databases">
        <title>Spongiivirga citrea KCTC 32990T.</title>
        <authorList>
            <person name="Wang G."/>
        </authorList>
    </citation>
    <scope>NUCLEOTIDE SEQUENCE [LARGE SCALE GENOMIC DNA]</scope>
    <source>
        <strain evidence="2 3">KCTC 32990</strain>
    </source>
</reference>
<comment type="caution">
    <text evidence="2">The sequence shown here is derived from an EMBL/GenBank/DDBJ whole genome shotgun (WGS) entry which is preliminary data.</text>
</comment>
<keyword evidence="1" id="KW-1133">Transmembrane helix</keyword>
<evidence type="ECO:0000256" key="1">
    <source>
        <dbReference type="SAM" id="Phobius"/>
    </source>
</evidence>
<dbReference type="Proteomes" id="UP000474296">
    <property type="component" value="Unassembled WGS sequence"/>
</dbReference>
<sequence>MKRIFKALLKILGIFIGLLIVASIVIYFIYNEPLPEGKSGAKADALAEKMLIAVDQTSYRNTRFLEWTFAGVHTYKWDKEMGLVDVTWDTYKAALNLNDPIKSKVYKNGTKLIGDASEKQLQKAIDYFNNDSFWLVAPFKIFDKGTTRAIVDSEDGSKGLLVTYGQGGSTPGDSYLWKLNDNGFPQSYKMWVKIIPIGGVEATWDDWKIVQSGARLPASHQLSFMELSISNLKGYN</sequence>
<protein>
    <submittedName>
        <fullName evidence="2">Uncharacterized protein</fullName>
    </submittedName>
</protein>
<keyword evidence="1" id="KW-0472">Membrane</keyword>
<keyword evidence="3" id="KW-1185">Reference proteome</keyword>
<organism evidence="2 3">
    <name type="scientific">Spongiivirga citrea</name>
    <dbReference type="NCBI Taxonomy" id="1481457"/>
    <lineage>
        <taxon>Bacteria</taxon>
        <taxon>Pseudomonadati</taxon>
        <taxon>Bacteroidota</taxon>
        <taxon>Flavobacteriia</taxon>
        <taxon>Flavobacteriales</taxon>
        <taxon>Flavobacteriaceae</taxon>
        <taxon>Spongiivirga</taxon>
    </lineage>
</organism>
<dbReference type="EMBL" id="JAABOQ010000002">
    <property type="protein sequence ID" value="NER16752.1"/>
    <property type="molecule type" value="Genomic_DNA"/>
</dbReference>
<evidence type="ECO:0000313" key="2">
    <source>
        <dbReference type="EMBL" id="NER16752.1"/>
    </source>
</evidence>
<proteinExistence type="predicted"/>
<feature type="transmembrane region" description="Helical" evidence="1">
    <location>
        <begin position="7"/>
        <end position="30"/>
    </location>
</feature>